<feature type="transmembrane region" description="Helical" evidence="1">
    <location>
        <begin position="36"/>
        <end position="53"/>
    </location>
</feature>
<dbReference type="Ensembl" id="ENSRFET00010003459.1">
    <property type="protein sequence ID" value="ENSRFEP00010003149.1"/>
    <property type="gene ID" value="ENSRFEG00010002251.1"/>
</dbReference>
<reference evidence="2" key="5">
    <citation type="submission" date="2025-09" db="UniProtKB">
        <authorList>
            <consortium name="Ensembl"/>
        </authorList>
    </citation>
    <scope>IDENTIFICATION</scope>
</reference>
<protein>
    <submittedName>
        <fullName evidence="2">Uncharacterized protein</fullName>
    </submittedName>
</protein>
<dbReference type="InParanoid" id="A0A671DPT8"/>
<keyword evidence="1" id="KW-0812">Transmembrane</keyword>
<organism evidence="2 3">
    <name type="scientific">Rhinolophus ferrumequinum</name>
    <name type="common">Greater horseshoe bat</name>
    <dbReference type="NCBI Taxonomy" id="59479"/>
    <lineage>
        <taxon>Eukaryota</taxon>
        <taxon>Metazoa</taxon>
        <taxon>Chordata</taxon>
        <taxon>Craniata</taxon>
        <taxon>Vertebrata</taxon>
        <taxon>Euteleostomi</taxon>
        <taxon>Mammalia</taxon>
        <taxon>Eutheria</taxon>
        <taxon>Laurasiatheria</taxon>
        <taxon>Chiroptera</taxon>
        <taxon>Yinpterochiroptera</taxon>
        <taxon>Rhinolophoidea</taxon>
        <taxon>Rhinolophidae</taxon>
        <taxon>Rhinolophinae</taxon>
        <taxon>Rhinolophus</taxon>
    </lineage>
</organism>
<reference evidence="2 3" key="1">
    <citation type="journal article" date="2015" name="Annu Rev Anim Biosci">
        <title>The Genome 10K Project: a way forward.</title>
        <authorList>
            <person name="Koepfli K.P."/>
            <person name="Paten B."/>
            <person name="O'Brien S.J."/>
            <person name="Koepfli K.P."/>
            <person name="Paten B."/>
            <person name="Antunes A."/>
            <person name="Belov K."/>
            <person name="Bustamante C."/>
            <person name="Castoe T.A."/>
            <person name="Clawson H."/>
            <person name="Crawford A.J."/>
            <person name="Diekhans M."/>
            <person name="Distel D."/>
            <person name="Durbin R."/>
            <person name="Earl D."/>
            <person name="Fujita M.K."/>
            <person name="Gamble T."/>
            <person name="Georges A."/>
            <person name="Gemmell N."/>
            <person name="Gilbert M.T."/>
            <person name="Graves J.M."/>
            <person name="Green R.E."/>
            <person name="Hickey G."/>
            <person name="Jarvis E.D."/>
            <person name="Johnson W."/>
            <person name="Komissarov A."/>
            <person name="Korf I."/>
            <person name="Kuhn R."/>
            <person name="Larkin D.M."/>
            <person name="Lewin H."/>
            <person name="Lopez J.V."/>
            <person name="Ma J."/>
            <person name="Marques-Bonet T."/>
            <person name="Miller W."/>
            <person name="Murphy R."/>
            <person name="Pevzner P."/>
            <person name="Shapiro B."/>
            <person name="Steiner C."/>
            <person name="Tamazian G."/>
            <person name="Venkatesh B."/>
            <person name="Wang J."/>
            <person name="Wayne R."/>
            <person name="Wiley E."/>
            <person name="Yang H."/>
            <person name="Zhang G."/>
            <person name="Haussler D."/>
            <person name="Ryder O."/>
            <person name="O'Brien S.J."/>
        </authorList>
    </citation>
    <scope>NUCLEOTIDE SEQUENCE</scope>
</reference>
<name>A0A671DPT8_RHIFE</name>
<dbReference type="GeneTree" id="ENSGT00990000204587"/>
<accession>A0A671DPT8</accession>
<evidence type="ECO:0000256" key="1">
    <source>
        <dbReference type="SAM" id="Phobius"/>
    </source>
</evidence>
<sequence>VCVCYVFKLRRKVFTPKVGYEICLCNVQAENEMPEGLFFLPCLFAPVFSIVYIHFSLYAIFRSFICLSHFLVWIRFKYKIHL</sequence>
<dbReference type="AlphaFoldDB" id="A0A671DPT8"/>
<keyword evidence="3" id="KW-1185">Reference proteome</keyword>
<dbReference type="Proteomes" id="UP000472240">
    <property type="component" value="Chromosome 9"/>
</dbReference>
<reference evidence="2" key="4">
    <citation type="submission" date="2025-08" db="UniProtKB">
        <authorList>
            <consortium name="Ensembl"/>
        </authorList>
    </citation>
    <scope>IDENTIFICATION</scope>
</reference>
<keyword evidence="1" id="KW-0472">Membrane</keyword>
<reference evidence="2 3" key="2">
    <citation type="journal article" date="2018" name="Annu Rev Anim Biosci">
        <title>Bat Biology, Genomes, and the Bat1K Project: To Generate Chromosome-Level Genomes for All Living Bat Species.</title>
        <authorList>
            <person name="Teeling E.C."/>
            <person name="Vernes S.C."/>
            <person name="Davalos L.M."/>
            <person name="Ray D.A."/>
            <person name="Gilbert M.T.P."/>
            <person name="Myers E."/>
        </authorList>
    </citation>
    <scope>NUCLEOTIDE SEQUENCE</scope>
</reference>
<reference evidence="3" key="3">
    <citation type="submission" date="2018-12" db="EMBL/GenBank/DDBJ databases">
        <title>G10K-VGP greater horseshoe bat female genome, primary haplotype.</title>
        <authorList>
            <person name="Teeling E."/>
            <person name="Myers G."/>
            <person name="Vernes S."/>
            <person name="Pippel M."/>
            <person name="Winkler S."/>
            <person name="Fedrigo O."/>
            <person name="Rhie A."/>
            <person name="Koren S."/>
            <person name="Phillippy A."/>
            <person name="Lewin H."/>
            <person name="Damas J."/>
            <person name="Howe K."/>
            <person name="Mountcastle J."/>
            <person name="Jarvis E.D."/>
        </authorList>
    </citation>
    <scope>NUCLEOTIDE SEQUENCE [LARGE SCALE GENOMIC DNA]</scope>
</reference>
<proteinExistence type="predicted"/>
<keyword evidence="1" id="KW-1133">Transmembrane helix</keyword>
<feature type="transmembrane region" description="Helical" evidence="1">
    <location>
        <begin position="59"/>
        <end position="76"/>
    </location>
</feature>
<evidence type="ECO:0000313" key="3">
    <source>
        <dbReference type="Proteomes" id="UP000472240"/>
    </source>
</evidence>
<evidence type="ECO:0000313" key="2">
    <source>
        <dbReference type="Ensembl" id="ENSRFEP00010003149.1"/>
    </source>
</evidence>